<proteinExistence type="predicted"/>
<name>A0AC35FSA6_9BILA</name>
<sequence length="214" mass="25132">MNKDSIPLYSGYDNEEEKPSNLYKIITNILKVITFILAILVIGFAAAWGTFASTYYFTARNEQPSDLMDESCFVQIPFQIVKNLQREYSIQVIIDDDMFPNDSDTLFKIQNAYDKKALKLSEIFGKQVQIRQSYYSPDPTIILFTIYFFSTLFAIILRCIPFYHPEFIYPERERRILQIKQFFRAVVYTYVFAMYAIGAYKLFNVLTSDCSAYY</sequence>
<protein>
    <submittedName>
        <fullName evidence="2">Transmembrane protein</fullName>
    </submittedName>
</protein>
<organism evidence="1 2">
    <name type="scientific">Panagrolaimus sp. PS1159</name>
    <dbReference type="NCBI Taxonomy" id="55785"/>
    <lineage>
        <taxon>Eukaryota</taxon>
        <taxon>Metazoa</taxon>
        <taxon>Ecdysozoa</taxon>
        <taxon>Nematoda</taxon>
        <taxon>Chromadorea</taxon>
        <taxon>Rhabditida</taxon>
        <taxon>Tylenchina</taxon>
        <taxon>Panagrolaimomorpha</taxon>
        <taxon>Panagrolaimoidea</taxon>
        <taxon>Panagrolaimidae</taxon>
        <taxon>Panagrolaimus</taxon>
    </lineage>
</organism>
<evidence type="ECO:0000313" key="1">
    <source>
        <dbReference type="Proteomes" id="UP000887580"/>
    </source>
</evidence>
<dbReference type="Proteomes" id="UP000887580">
    <property type="component" value="Unplaced"/>
</dbReference>
<evidence type="ECO:0000313" key="2">
    <source>
        <dbReference type="WBParaSite" id="PS1159_v2.g20462.t1"/>
    </source>
</evidence>
<accession>A0AC35FSA6</accession>
<dbReference type="WBParaSite" id="PS1159_v2.g20462.t1">
    <property type="protein sequence ID" value="PS1159_v2.g20462.t1"/>
    <property type="gene ID" value="PS1159_v2.g20462"/>
</dbReference>
<reference evidence="2" key="1">
    <citation type="submission" date="2022-11" db="UniProtKB">
        <authorList>
            <consortium name="WormBaseParasite"/>
        </authorList>
    </citation>
    <scope>IDENTIFICATION</scope>
</reference>